<proteinExistence type="predicted"/>
<feature type="compositionally biased region" description="Polar residues" evidence="1">
    <location>
        <begin position="83"/>
        <end position="103"/>
    </location>
</feature>
<dbReference type="PANTHER" id="PTHR36944">
    <property type="entry name" value="PROTEIN CBG02791-RELATED"/>
    <property type="match status" value="1"/>
</dbReference>
<dbReference type="AlphaFoldDB" id="A0AAN8G6P0"/>
<accession>A0AAN8G6P0</accession>
<protein>
    <submittedName>
        <fullName evidence="2">Uncharacterized protein</fullName>
    </submittedName>
</protein>
<gene>
    <name evidence="2" type="ORF">GCK32_004991</name>
</gene>
<feature type="region of interest" description="Disordered" evidence="1">
    <location>
        <begin position="72"/>
        <end position="103"/>
    </location>
</feature>
<sequence>AEQYLAESCEYVTCTLHCDVPAIAHRCDFDTANLVIDLTRRSFASMEKLALDANVISKWPAVCSDIKTYRLPSPAAPPKDTNVVAQSQGHPKDANNTASPSTATMTKETTALSIPTLLVLFLSLALL</sequence>
<dbReference type="EMBL" id="WIXE01005585">
    <property type="protein sequence ID" value="KAK5982048.1"/>
    <property type="molecule type" value="Genomic_DNA"/>
</dbReference>
<dbReference type="PANTHER" id="PTHR36944:SF1">
    <property type="entry name" value="CPG4 DOMAIN-CONTAINING PROTEIN"/>
    <property type="match status" value="1"/>
</dbReference>
<feature type="non-terminal residue" evidence="2">
    <location>
        <position position="1"/>
    </location>
</feature>
<evidence type="ECO:0000313" key="3">
    <source>
        <dbReference type="Proteomes" id="UP001331761"/>
    </source>
</evidence>
<reference evidence="2 3" key="1">
    <citation type="submission" date="2019-10" db="EMBL/GenBank/DDBJ databases">
        <title>Assembly and Annotation for the nematode Trichostrongylus colubriformis.</title>
        <authorList>
            <person name="Martin J."/>
        </authorList>
    </citation>
    <scope>NUCLEOTIDE SEQUENCE [LARGE SCALE GENOMIC DNA]</scope>
    <source>
        <strain evidence="2">G859</strain>
        <tissue evidence="2">Whole worm</tissue>
    </source>
</reference>
<dbReference type="Proteomes" id="UP001331761">
    <property type="component" value="Unassembled WGS sequence"/>
</dbReference>
<keyword evidence="3" id="KW-1185">Reference proteome</keyword>
<evidence type="ECO:0000256" key="1">
    <source>
        <dbReference type="SAM" id="MobiDB-lite"/>
    </source>
</evidence>
<comment type="caution">
    <text evidence="2">The sequence shown here is derived from an EMBL/GenBank/DDBJ whole genome shotgun (WGS) entry which is preliminary data.</text>
</comment>
<name>A0AAN8G6P0_TRICO</name>
<organism evidence="2 3">
    <name type="scientific">Trichostrongylus colubriformis</name>
    <name type="common">Black scour worm</name>
    <dbReference type="NCBI Taxonomy" id="6319"/>
    <lineage>
        <taxon>Eukaryota</taxon>
        <taxon>Metazoa</taxon>
        <taxon>Ecdysozoa</taxon>
        <taxon>Nematoda</taxon>
        <taxon>Chromadorea</taxon>
        <taxon>Rhabditida</taxon>
        <taxon>Rhabditina</taxon>
        <taxon>Rhabditomorpha</taxon>
        <taxon>Strongyloidea</taxon>
        <taxon>Trichostrongylidae</taxon>
        <taxon>Trichostrongylus</taxon>
    </lineage>
</organism>
<evidence type="ECO:0000313" key="2">
    <source>
        <dbReference type="EMBL" id="KAK5982048.1"/>
    </source>
</evidence>